<dbReference type="EMBL" id="CAJOBA010004143">
    <property type="protein sequence ID" value="CAF3704192.1"/>
    <property type="molecule type" value="Genomic_DNA"/>
</dbReference>
<feature type="signal peptide" evidence="1">
    <location>
        <begin position="1"/>
        <end position="16"/>
    </location>
</feature>
<proteinExistence type="predicted"/>
<dbReference type="Proteomes" id="UP000663829">
    <property type="component" value="Unassembled WGS sequence"/>
</dbReference>
<evidence type="ECO:0000313" key="6">
    <source>
        <dbReference type="Proteomes" id="UP000663829"/>
    </source>
</evidence>
<feature type="chain" id="PRO_5036226112" evidence="1">
    <location>
        <begin position="17"/>
        <end position="228"/>
    </location>
</feature>
<dbReference type="Proteomes" id="UP000681722">
    <property type="component" value="Unassembled WGS sequence"/>
</dbReference>
<evidence type="ECO:0000313" key="2">
    <source>
        <dbReference type="EMBL" id="CAF0927236.1"/>
    </source>
</evidence>
<name>A0A814UD98_9BILA</name>
<dbReference type="OrthoDB" id="9971670at2759"/>
<gene>
    <name evidence="3" type="ORF">GPM918_LOCUS22264</name>
    <name evidence="2" type="ORF">OVA965_LOCUS10951</name>
    <name evidence="5" type="ORF">SRO942_LOCUS22262</name>
    <name evidence="4" type="ORF">TMI583_LOCUS10947</name>
</gene>
<dbReference type="Proteomes" id="UP000682733">
    <property type="component" value="Unassembled WGS sequence"/>
</dbReference>
<dbReference type="Proteomes" id="UP000677228">
    <property type="component" value="Unassembled WGS sequence"/>
</dbReference>
<sequence length="228" mass="25805">MHYLLLVLIGVYAVNGATLLGNRCQAEFRKAHLSKNLNVSVAHTIHSLTVPALRLFNPRATVDNHIPTVNQNLHGTGPKVVMYAPDEILPTGYYGFTMQMIDKILSMIGKQDDGLGPHWSAVERIAHKFHMWDLWARLQPEVEKLNPKPSEKLCACLLDTEKNGILEAVQWIANHYESGTPITLLDRPIPKLVDAKAWDFWKNDLLHYYDAESLHDAATYLHCATKDF</sequence>
<dbReference type="EMBL" id="CAJNOQ010007568">
    <property type="protein sequence ID" value="CAF1172531.1"/>
    <property type="molecule type" value="Genomic_DNA"/>
</dbReference>
<protein>
    <submittedName>
        <fullName evidence="3">Uncharacterized protein</fullName>
    </submittedName>
</protein>
<evidence type="ECO:0000313" key="4">
    <source>
        <dbReference type="EMBL" id="CAF3704192.1"/>
    </source>
</evidence>
<accession>A0A814UD98</accession>
<keyword evidence="1" id="KW-0732">Signal</keyword>
<comment type="caution">
    <text evidence="3">The sequence shown here is derived from an EMBL/GenBank/DDBJ whole genome shotgun (WGS) entry which is preliminary data.</text>
</comment>
<dbReference type="EMBL" id="CAJNOK010004141">
    <property type="protein sequence ID" value="CAF0927236.1"/>
    <property type="molecule type" value="Genomic_DNA"/>
</dbReference>
<reference evidence="3" key="1">
    <citation type="submission" date="2021-02" db="EMBL/GenBank/DDBJ databases">
        <authorList>
            <person name="Nowell W R."/>
        </authorList>
    </citation>
    <scope>NUCLEOTIDE SEQUENCE</scope>
</reference>
<organism evidence="3 6">
    <name type="scientific">Didymodactylos carnosus</name>
    <dbReference type="NCBI Taxonomy" id="1234261"/>
    <lineage>
        <taxon>Eukaryota</taxon>
        <taxon>Metazoa</taxon>
        <taxon>Spiralia</taxon>
        <taxon>Gnathifera</taxon>
        <taxon>Rotifera</taxon>
        <taxon>Eurotatoria</taxon>
        <taxon>Bdelloidea</taxon>
        <taxon>Philodinida</taxon>
        <taxon>Philodinidae</taxon>
        <taxon>Didymodactylos</taxon>
    </lineage>
</organism>
<evidence type="ECO:0000313" key="3">
    <source>
        <dbReference type="EMBL" id="CAF1172531.1"/>
    </source>
</evidence>
<evidence type="ECO:0000313" key="5">
    <source>
        <dbReference type="EMBL" id="CAF3936427.1"/>
    </source>
</evidence>
<dbReference type="AlphaFoldDB" id="A0A814UD98"/>
<evidence type="ECO:0000256" key="1">
    <source>
        <dbReference type="SAM" id="SignalP"/>
    </source>
</evidence>
<dbReference type="EMBL" id="CAJOBC010007568">
    <property type="protein sequence ID" value="CAF3936427.1"/>
    <property type="molecule type" value="Genomic_DNA"/>
</dbReference>
<keyword evidence="6" id="KW-1185">Reference proteome</keyword>